<protein>
    <recommendedName>
        <fullName evidence="3">NHL repeat containing protein</fullName>
    </recommendedName>
</protein>
<accession>A0A926ZH75</accession>
<dbReference type="RefSeq" id="WP_190465149.1">
    <property type="nucleotide sequence ID" value="NZ_JACJPW010000035.1"/>
</dbReference>
<reference evidence="1" key="1">
    <citation type="journal article" date="2015" name="ISME J.">
        <title>Draft Genome Sequence of Streptomyces incarnatus NRRL8089, which Produces the Nucleoside Antibiotic Sinefungin.</title>
        <authorList>
            <person name="Oshima K."/>
            <person name="Hattori M."/>
            <person name="Shimizu H."/>
            <person name="Fukuda K."/>
            <person name="Nemoto M."/>
            <person name="Inagaki K."/>
            <person name="Tamura T."/>
        </authorList>
    </citation>
    <scope>NUCLEOTIDE SEQUENCE</scope>
    <source>
        <strain evidence="1">FACHB-1375</strain>
    </source>
</reference>
<keyword evidence="2" id="KW-1185">Reference proteome</keyword>
<dbReference type="AlphaFoldDB" id="A0A926ZH75"/>
<evidence type="ECO:0000313" key="1">
    <source>
        <dbReference type="EMBL" id="MBD2182334.1"/>
    </source>
</evidence>
<dbReference type="SUPFAM" id="SSF101908">
    <property type="entry name" value="Putative isomerase YbhE"/>
    <property type="match status" value="1"/>
</dbReference>
<organism evidence="1 2">
    <name type="scientific">Aerosakkonema funiforme FACHB-1375</name>
    <dbReference type="NCBI Taxonomy" id="2949571"/>
    <lineage>
        <taxon>Bacteria</taxon>
        <taxon>Bacillati</taxon>
        <taxon>Cyanobacteriota</taxon>
        <taxon>Cyanophyceae</taxon>
        <taxon>Oscillatoriophycideae</taxon>
        <taxon>Aerosakkonematales</taxon>
        <taxon>Aerosakkonemataceae</taxon>
        <taxon>Aerosakkonema</taxon>
    </lineage>
</organism>
<comment type="caution">
    <text evidence="1">The sequence shown here is derived from an EMBL/GenBank/DDBJ whole genome shotgun (WGS) entry which is preliminary data.</text>
</comment>
<dbReference type="Proteomes" id="UP000641646">
    <property type="component" value="Unassembled WGS sequence"/>
</dbReference>
<evidence type="ECO:0008006" key="3">
    <source>
        <dbReference type="Google" id="ProtNLM"/>
    </source>
</evidence>
<name>A0A926ZH75_9CYAN</name>
<proteinExistence type="predicted"/>
<evidence type="ECO:0000313" key="2">
    <source>
        <dbReference type="Proteomes" id="UP000641646"/>
    </source>
</evidence>
<gene>
    <name evidence="1" type="ORF">H6G03_14730</name>
</gene>
<reference evidence="1" key="2">
    <citation type="submission" date="2020-08" db="EMBL/GenBank/DDBJ databases">
        <authorList>
            <person name="Chen M."/>
            <person name="Teng W."/>
            <person name="Zhao L."/>
            <person name="Hu C."/>
            <person name="Zhou Y."/>
            <person name="Han B."/>
            <person name="Song L."/>
            <person name="Shu W."/>
        </authorList>
    </citation>
    <scope>NUCLEOTIDE SEQUENCE</scope>
    <source>
        <strain evidence="1">FACHB-1375</strain>
    </source>
</reference>
<dbReference type="SUPFAM" id="SSF63829">
    <property type="entry name" value="Calcium-dependent phosphotriesterase"/>
    <property type="match status" value="1"/>
</dbReference>
<sequence length="877" mass="93070">MLETSPFFSESFYLSQNQDVAAAVIAGSFSSGLQHFNSFGKIEGRDPSLLFSNRYYLQQNADVAAAVNTGVFRSAFEHFELSGQFEARNFSQLFDTRYYLEQNLDVAALVQTGQSAIAHYLSSGQFEGRDPSQLFDNSFYLTQNQDVAGSIGIDSLTGIKHYLDFGAAEGRIASAEFNSSFYLQQYSDVAAAVNSGAFRSAFQHYAQFGVLEGRYGNDVLLNPAAIYVSNNGTANVGDVDRFDPNFAIQKRFVAGNNEGVELDIAGNLYQAGDVTPGAGSIRVISQIGDRPDGDAFSIIRDREIRGAQTQLVNPKGFAIAHTAGFTIVADNGAQNLKVFGTAAGGDVPPVAVTALSANPWDVAYDEESDRLFVALVNGDVSVFDNYIGNGTNIGGGGISRTITPVNAAGNKVSTNLHGIAYSPGRNKLVVTDVGAATAAQSPNFNTDGRIYIIDNASAVNGNVIPSRTIEGPATQMGNPVDMILNGTEVRIAEKAKDLLLIYRNIFDGPSGDIAPDVSIPEIKPESLVAELSDGRMNRGVTDIETTATIIDSLVVTSNPPATGSSEFVAKLSTNLQNQAAFNTSNAVPSLENVTFDLTGDAFITFDNNDTNGGVLIVNRLANSRDGETVSISRDRTITGANTGLVSPKGLEVADNLGLVFVTENNATTPAILAFSTQAQGDVAPVFATTNLGGRRPWDVDYEPNSDRLFVAATDGAVLVYDRYAATQGANGPTRVITPSDVSGNKISVNLHGIIYVESSDTLLLSDVGSAMSATDGQLFVVNNASTANGNVSVRGIAGPNSMLGNPVDITYDGANLYVAEKSNNLVMRFDDIINQLALIDPLPNQPPIFDIAANLMVTRNRPESVALAPDYLAARPR</sequence>
<dbReference type="EMBL" id="JACJPW010000035">
    <property type="protein sequence ID" value="MBD2182334.1"/>
    <property type="molecule type" value="Genomic_DNA"/>
</dbReference>